<keyword evidence="2" id="KW-0808">Transferase</keyword>
<keyword evidence="4" id="KW-0677">Repeat</keyword>
<protein>
    <recommendedName>
        <fullName evidence="9">RING-type domain-containing protein</fullName>
    </recommendedName>
</protein>
<feature type="compositionally biased region" description="Basic and acidic residues" evidence="8">
    <location>
        <begin position="95"/>
        <end position="105"/>
    </location>
</feature>
<evidence type="ECO:0000313" key="11">
    <source>
        <dbReference type="Proteomes" id="UP001286313"/>
    </source>
</evidence>
<dbReference type="PANTHER" id="PTHR22770">
    <property type="entry name" value="UBIQUITIN CONJUGATING ENZYME 7 INTERACTING PROTEIN-RELATED"/>
    <property type="match status" value="1"/>
</dbReference>
<dbReference type="Gene3D" id="1.20.120.1750">
    <property type="match status" value="1"/>
</dbReference>
<dbReference type="GO" id="GO:0008270">
    <property type="term" value="F:zinc ion binding"/>
    <property type="evidence" value="ECO:0007669"/>
    <property type="project" value="UniProtKB-KW"/>
</dbReference>
<keyword evidence="6" id="KW-0833">Ubl conjugation pathway</keyword>
<evidence type="ECO:0000256" key="7">
    <source>
        <dbReference type="ARBA" id="ARBA00022833"/>
    </source>
</evidence>
<evidence type="ECO:0000256" key="1">
    <source>
        <dbReference type="ARBA" id="ARBA00004906"/>
    </source>
</evidence>
<reference evidence="10" key="1">
    <citation type="submission" date="2023-10" db="EMBL/GenBank/DDBJ databases">
        <title>Genome assemblies of two species of porcelain crab, Petrolisthes cinctipes and Petrolisthes manimaculis (Anomura: Porcellanidae).</title>
        <authorList>
            <person name="Angst P."/>
        </authorList>
    </citation>
    <scope>NUCLEOTIDE SEQUENCE</scope>
    <source>
        <strain evidence="10">PB745_01</strain>
        <tissue evidence="10">Gill</tissue>
    </source>
</reference>
<feature type="compositionally biased region" description="Polar residues" evidence="8">
    <location>
        <begin position="1200"/>
        <end position="1213"/>
    </location>
</feature>
<evidence type="ECO:0000256" key="5">
    <source>
        <dbReference type="ARBA" id="ARBA00022771"/>
    </source>
</evidence>
<dbReference type="InterPro" id="IPR051628">
    <property type="entry name" value="LUBAC_E3_Ligases"/>
</dbReference>
<evidence type="ECO:0000313" key="10">
    <source>
        <dbReference type="EMBL" id="KAK3890837.1"/>
    </source>
</evidence>
<dbReference type="PROSITE" id="PS51873">
    <property type="entry name" value="TRIAD"/>
    <property type="match status" value="1"/>
</dbReference>
<feature type="compositionally biased region" description="Acidic residues" evidence="8">
    <location>
        <begin position="152"/>
        <end position="161"/>
    </location>
</feature>
<feature type="region of interest" description="Disordered" evidence="8">
    <location>
        <begin position="590"/>
        <end position="614"/>
    </location>
</feature>
<feature type="compositionally biased region" description="Polar residues" evidence="8">
    <location>
        <begin position="124"/>
        <end position="139"/>
    </location>
</feature>
<evidence type="ECO:0000259" key="9">
    <source>
        <dbReference type="PROSITE" id="PS51873"/>
    </source>
</evidence>
<evidence type="ECO:0000256" key="2">
    <source>
        <dbReference type="ARBA" id="ARBA00022679"/>
    </source>
</evidence>
<dbReference type="CDD" id="cd20353">
    <property type="entry name" value="Rcat_RBR_RNF216"/>
    <property type="match status" value="1"/>
</dbReference>
<keyword evidence="5" id="KW-0863">Zinc-finger</keyword>
<dbReference type="PANTHER" id="PTHR22770:SF47">
    <property type="entry name" value="E3 UBIQUITIN-PROTEIN LIGASE RNF216"/>
    <property type="match status" value="1"/>
</dbReference>
<accession>A0AAE1GFJ8</accession>
<dbReference type="AlphaFoldDB" id="A0AAE1GFJ8"/>
<dbReference type="CDD" id="cd20339">
    <property type="entry name" value="BRcat_RBR_RNF216"/>
    <property type="match status" value="1"/>
</dbReference>
<dbReference type="CDD" id="cd16630">
    <property type="entry name" value="RING-HC_RBR_RNF216"/>
    <property type="match status" value="1"/>
</dbReference>
<gene>
    <name evidence="10" type="ORF">Pcinc_005242</name>
</gene>
<feature type="domain" description="RING-type" evidence="9">
    <location>
        <begin position="818"/>
        <end position="1038"/>
    </location>
</feature>
<sequence length="1226" mass="138686">MESLDQALEVVKGVVAQICEKLGSDAKEHINHDQVFVRAEHELQNGLDVAGAIDSIGSSLMWDVQEKLEDQIICIKRIREELVRDSKYVINDNTGKNEKMPEKEVQQLGKDVQQAMDAEVAGSSGANNDSDKSSTNVNDNKGDSPQLPTSPEPDDDDDDDDIRVLTPVPQSPAPLIVLTDDSSDISNPSSPSVSIVKEEPGVNVNEIRTRLMNEIDLQDAENIGFARKDIATLRKEEMSVTDTSNSEHSDIVNNDSSNSVETNAVKIEDKVEPTVHHNGDVAFDYSVNGIVNGQKEEKTNKEKVQYNVEDNSAAISTLKNGCKKEKRDLIYFLNNNPMDYENPVDALWEEAHFMCSVLPYFELAHVHQSLMDHFYHPDRRAYVLEEYYNLALHRDEEVPDVVFHGLLAARKRSYAEVDDTEVAGEGKKMKTSASSDNQQTAAIRMQNFPDNSQPSTSGSNNSLTLAPVVADMSTAAKSFSDSDYGNTLMESGPVKVDKAREQWCKEKLEFVRAVVYGVHESILCAQIKLCFTDEDIERLVDRLLLEQEKGGSDVAQGLVERGNPVSAVQAVLPGSSAFNIVDKKNKETPFAGLSQGVSEDTATPGTSGGAEAEDPADLEDRIAAQMATLSEMFTDADPDYLQQRCADNNGDQVNFQALVDELIKNKNYPKIEEYNKRQKRLEIKKKFIEGMSVEEFLDYFEDPEKVFTDTSTVMSKTYIENARAQLKRDLPYHFIKDIENELRKHNHHYLPTLRALQDTSKVSRRKTKRSSQVKESDLDDIFIKELCYSRMQTEIKEHLLKKESDKRRALLWAKATHQLVECTCCYDDEVLEDDMDTCTNQETKHKFCNNCIRRFAEEEIGQGRTTFRCLEGSCKAEFSLSTLKKLMKPSVFSNILERKQLEEIAAAGIEDLVACPFCNFQTIMPNQEDKVFKCLNPECMKDSCRFCQEPNHVPLRCEEVERQHQKDARTFMENKMTEAMVRECWKCKKRFIKEDGCNKMRCSCGAMMCYICKKPIKGYDHFEDKPVPSDSSKCPLWSNSEKIHAEEVRDAADKLKKDMDPNLNLVHNPLNDVPEVPKHLSNKQRNLGRHHHHHHHHHHRHHHHHHHHHHPHPPHHHPPAAHQNRQEIFLRLPAHNLAPAPLHPANPPHDRVNPVQFMMGPGEHNQLPPPAHQHALPHHVRIDGPGLHHLAPPPPPPIFDNQQEIASSDQLPSPVNIAGVSEVVAE</sequence>
<feature type="region of interest" description="Disordered" evidence="8">
    <location>
        <begin position="418"/>
        <end position="439"/>
    </location>
</feature>
<dbReference type="EMBL" id="JAWQEG010000386">
    <property type="protein sequence ID" value="KAK3890837.1"/>
    <property type="molecule type" value="Genomic_DNA"/>
</dbReference>
<dbReference type="Proteomes" id="UP001286313">
    <property type="component" value="Unassembled WGS sequence"/>
</dbReference>
<dbReference type="SUPFAM" id="SSF57850">
    <property type="entry name" value="RING/U-box"/>
    <property type="match status" value="2"/>
</dbReference>
<keyword evidence="11" id="KW-1185">Reference proteome</keyword>
<proteinExistence type="predicted"/>
<organism evidence="10 11">
    <name type="scientific">Petrolisthes cinctipes</name>
    <name type="common">Flat porcelain crab</name>
    <dbReference type="NCBI Taxonomy" id="88211"/>
    <lineage>
        <taxon>Eukaryota</taxon>
        <taxon>Metazoa</taxon>
        <taxon>Ecdysozoa</taxon>
        <taxon>Arthropoda</taxon>
        <taxon>Crustacea</taxon>
        <taxon>Multicrustacea</taxon>
        <taxon>Malacostraca</taxon>
        <taxon>Eumalacostraca</taxon>
        <taxon>Eucarida</taxon>
        <taxon>Decapoda</taxon>
        <taxon>Pleocyemata</taxon>
        <taxon>Anomura</taxon>
        <taxon>Galatheoidea</taxon>
        <taxon>Porcellanidae</taxon>
        <taxon>Petrolisthes</taxon>
    </lineage>
</organism>
<dbReference type="InterPro" id="IPR044066">
    <property type="entry name" value="TRIAD_supradom"/>
</dbReference>
<keyword evidence="7" id="KW-0862">Zinc</keyword>
<comment type="caution">
    <text evidence="10">The sequence shown here is derived from an EMBL/GenBank/DDBJ whole genome shotgun (WGS) entry which is preliminary data.</text>
</comment>
<feature type="compositionally biased region" description="Polar residues" evidence="8">
    <location>
        <begin position="595"/>
        <end position="605"/>
    </location>
</feature>
<dbReference type="InterPro" id="IPR047546">
    <property type="entry name" value="Rcat_RBR_RNF216"/>
</dbReference>
<dbReference type="InterPro" id="IPR047545">
    <property type="entry name" value="BRcat_RBR_RNF216"/>
</dbReference>
<comment type="pathway">
    <text evidence="1">Protein modification; protein ubiquitination.</text>
</comment>
<evidence type="ECO:0000256" key="3">
    <source>
        <dbReference type="ARBA" id="ARBA00022723"/>
    </source>
</evidence>
<feature type="region of interest" description="Disordered" evidence="8">
    <location>
        <begin position="92"/>
        <end position="195"/>
    </location>
</feature>
<feature type="compositionally biased region" description="Basic residues" evidence="8">
    <location>
        <begin position="1084"/>
        <end position="1119"/>
    </location>
</feature>
<evidence type="ECO:0000256" key="4">
    <source>
        <dbReference type="ARBA" id="ARBA00022737"/>
    </source>
</evidence>
<evidence type="ECO:0000256" key="8">
    <source>
        <dbReference type="SAM" id="MobiDB-lite"/>
    </source>
</evidence>
<dbReference type="GO" id="GO:0016740">
    <property type="term" value="F:transferase activity"/>
    <property type="evidence" value="ECO:0007669"/>
    <property type="project" value="UniProtKB-KW"/>
</dbReference>
<name>A0AAE1GFJ8_PETCI</name>
<feature type="compositionally biased region" description="Low complexity" evidence="8">
    <location>
        <begin position="184"/>
        <end position="195"/>
    </location>
</feature>
<feature type="region of interest" description="Disordered" evidence="8">
    <location>
        <begin position="1084"/>
        <end position="1122"/>
    </location>
</feature>
<evidence type="ECO:0000256" key="6">
    <source>
        <dbReference type="ARBA" id="ARBA00022786"/>
    </source>
</evidence>
<keyword evidence="3" id="KW-0479">Metal-binding</keyword>
<dbReference type="Pfam" id="PF26200">
    <property type="entry name" value="Rcat_RNF216"/>
    <property type="match status" value="1"/>
</dbReference>
<feature type="region of interest" description="Disordered" evidence="8">
    <location>
        <begin position="1187"/>
        <end position="1220"/>
    </location>
</feature>
<dbReference type="InterPro" id="IPR047544">
    <property type="entry name" value="RING-HC_RBR_RNF216"/>
</dbReference>